<keyword evidence="3" id="KW-1185">Reference proteome</keyword>
<organism evidence="2 3">
    <name type="scientific">Aspergillus coremiiformis</name>
    <dbReference type="NCBI Taxonomy" id="138285"/>
    <lineage>
        <taxon>Eukaryota</taxon>
        <taxon>Fungi</taxon>
        <taxon>Dikarya</taxon>
        <taxon>Ascomycota</taxon>
        <taxon>Pezizomycotina</taxon>
        <taxon>Eurotiomycetes</taxon>
        <taxon>Eurotiomycetidae</taxon>
        <taxon>Eurotiales</taxon>
        <taxon>Aspergillaceae</taxon>
        <taxon>Aspergillus</taxon>
        <taxon>Aspergillus subgen. Circumdati</taxon>
    </lineage>
</organism>
<dbReference type="Proteomes" id="UP000327118">
    <property type="component" value="Unassembled WGS sequence"/>
</dbReference>
<feature type="chain" id="PRO_5024861577" description="Secreted protein" evidence="1">
    <location>
        <begin position="19"/>
        <end position="114"/>
    </location>
</feature>
<dbReference type="AlphaFoldDB" id="A0A5N6YYH3"/>
<gene>
    <name evidence="2" type="ORF">BDV28DRAFT_37342</name>
</gene>
<dbReference type="EMBL" id="ML739221">
    <property type="protein sequence ID" value="KAE8350497.1"/>
    <property type="molecule type" value="Genomic_DNA"/>
</dbReference>
<evidence type="ECO:0000256" key="1">
    <source>
        <dbReference type="SAM" id="SignalP"/>
    </source>
</evidence>
<evidence type="ECO:0000313" key="3">
    <source>
        <dbReference type="Proteomes" id="UP000327118"/>
    </source>
</evidence>
<feature type="signal peptide" evidence="1">
    <location>
        <begin position="1"/>
        <end position="18"/>
    </location>
</feature>
<protein>
    <recommendedName>
        <fullName evidence="4">Secreted protein</fullName>
    </recommendedName>
</protein>
<reference evidence="3" key="1">
    <citation type="submission" date="2019-04" db="EMBL/GenBank/DDBJ databases">
        <title>Friends and foes A comparative genomics studyof 23 Aspergillus species from section Flavi.</title>
        <authorList>
            <consortium name="DOE Joint Genome Institute"/>
            <person name="Kjaerbolling I."/>
            <person name="Vesth T."/>
            <person name="Frisvad J.C."/>
            <person name="Nybo J.L."/>
            <person name="Theobald S."/>
            <person name="Kildgaard S."/>
            <person name="Isbrandt T."/>
            <person name="Kuo A."/>
            <person name="Sato A."/>
            <person name="Lyhne E.K."/>
            <person name="Kogle M.E."/>
            <person name="Wiebenga A."/>
            <person name="Kun R.S."/>
            <person name="Lubbers R.J."/>
            <person name="Makela M.R."/>
            <person name="Barry K."/>
            <person name="Chovatia M."/>
            <person name="Clum A."/>
            <person name="Daum C."/>
            <person name="Haridas S."/>
            <person name="He G."/>
            <person name="LaButti K."/>
            <person name="Lipzen A."/>
            <person name="Mondo S."/>
            <person name="Riley R."/>
            <person name="Salamov A."/>
            <person name="Simmons B.A."/>
            <person name="Magnuson J.K."/>
            <person name="Henrissat B."/>
            <person name="Mortensen U.H."/>
            <person name="Larsen T.O."/>
            <person name="Devries R.P."/>
            <person name="Grigoriev I.V."/>
            <person name="Machida M."/>
            <person name="Baker S.E."/>
            <person name="Andersen M.R."/>
        </authorList>
    </citation>
    <scope>NUCLEOTIDE SEQUENCE [LARGE SCALE GENOMIC DNA]</scope>
    <source>
        <strain evidence="3">CBS 553.77</strain>
    </source>
</reference>
<evidence type="ECO:0000313" key="2">
    <source>
        <dbReference type="EMBL" id="KAE8350497.1"/>
    </source>
</evidence>
<evidence type="ECO:0008006" key="4">
    <source>
        <dbReference type="Google" id="ProtNLM"/>
    </source>
</evidence>
<proteinExistence type="predicted"/>
<sequence length="114" mass="13000">MKFTALVIMTSQMLSCETWQLSGVCRSEIEASMDSVLRTQYQCMVWTRVQPAECGIHFNVRTEKYAWALVRSTKSSHSSISLHFTFKSWPSCFSHDNLRLVSMTVHGYAAVKGK</sequence>
<keyword evidence="1" id="KW-0732">Signal</keyword>
<name>A0A5N6YYH3_9EURO</name>
<accession>A0A5N6YYH3</accession>